<evidence type="ECO:0000259" key="8">
    <source>
        <dbReference type="PROSITE" id="PS50850"/>
    </source>
</evidence>
<feature type="region of interest" description="Disordered" evidence="6">
    <location>
        <begin position="384"/>
        <end position="403"/>
    </location>
</feature>
<dbReference type="RefSeq" id="WP_380230365.1">
    <property type="nucleotide sequence ID" value="NZ_JBHSVH010000002.1"/>
</dbReference>
<comment type="caution">
    <text evidence="9">The sequence shown here is derived from an EMBL/GenBank/DDBJ whole genome shotgun (WGS) entry which is preliminary data.</text>
</comment>
<dbReference type="EMBL" id="JBHTAJ010000004">
    <property type="protein sequence ID" value="MFC7178509.1"/>
    <property type="molecule type" value="Genomic_DNA"/>
</dbReference>
<protein>
    <submittedName>
        <fullName evidence="9">MFS transporter</fullName>
    </submittedName>
</protein>
<organism evidence="9 10">
    <name type="scientific">Kitasatospora paranensis</name>
    <dbReference type="NCBI Taxonomy" id="258053"/>
    <lineage>
        <taxon>Bacteria</taxon>
        <taxon>Bacillati</taxon>
        <taxon>Actinomycetota</taxon>
        <taxon>Actinomycetes</taxon>
        <taxon>Kitasatosporales</taxon>
        <taxon>Streptomycetaceae</taxon>
        <taxon>Kitasatospora</taxon>
    </lineage>
</organism>
<evidence type="ECO:0000256" key="7">
    <source>
        <dbReference type="SAM" id="Phobius"/>
    </source>
</evidence>
<dbReference type="Pfam" id="PF07690">
    <property type="entry name" value="MFS_1"/>
    <property type="match status" value="1"/>
</dbReference>
<keyword evidence="2" id="KW-1003">Cell membrane</keyword>
<feature type="transmembrane region" description="Helical" evidence="7">
    <location>
        <begin position="95"/>
        <end position="116"/>
    </location>
</feature>
<accession>A0ABW2FMK5</accession>
<sequence>MPRPVLFYLAASFFMGLANTIFDVVFNFYLADRGISEGDAGVIYAIATGAMAVAVVPLLLLRRFLSQRALLIGASVLYTVPFAGLPFVASVTSASVVLSLILSGMLGLLSVGNAMAGAQVPATARTRLFSSFFICYLGAGVVGSALVSVVSGWLHTSDLQKYRFFLLLSFLAACVMFVLRLPSARAVPQPAAATARAEAQGAGEKGNFAALFVAAGFLGASIALFFRFANVLFAQIYRIPVSDISLILGSDKIISIIGAIFAPVLVKRFSLRPSAAFFGCLAVVGLILQSLTVPLVVFTVLYLSRLLFNYCLMPLLDTVAMAGFAPARQVVSIALRQSSFYLGGAVAAAVYGALLDAGDWRAALWVSAGCALVGSLAMTLVRNHEPSPAPNENENEEKVLEHA</sequence>
<feature type="transmembrane region" description="Helical" evidence="7">
    <location>
        <begin position="339"/>
        <end position="357"/>
    </location>
</feature>
<evidence type="ECO:0000256" key="6">
    <source>
        <dbReference type="SAM" id="MobiDB-lite"/>
    </source>
</evidence>
<evidence type="ECO:0000256" key="4">
    <source>
        <dbReference type="ARBA" id="ARBA00022989"/>
    </source>
</evidence>
<dbReference type="PANTHER" id="PTHR43124:SF3">
    <property type="entry name" value="CHLORAMPHENICOL EFFLUX PUMP RV0191"/>
    <property type="match status" value="1"/>
</dbReference>
<evidence type="ECO:0000256" key="1">
    <source>
        <dbReference type="ARBA" id="ARBA00004651"/>
    </source>
</evidence>
<feature type="transmembrane region" description="Helical" evidence="7">
    <location>
        <begin position="7"/>
        <end position="30"/>
    </location>
</feature>
<keyword evidence="10" id="KW-1185">Reference proteome</keyword>
<reference evidence="10" key="1">
    <citation type="journal article" date="2019" name="Int. J. Syst. Evol. Microbiol.">
        <title>The Global Catalogue of Microorganisms (GCM) 10K type strain sequencing project: providing services to taxonomists for standard genome sequencing and annotation.</title>
        <authorList>
            <consortium name="The Broad Institute Genomics Platform"/>
            <consortium name="The Broad Institute Genome Sequencing Center for Infectious Disease"/>
            <person name="Wu L."/>
            <person name="Ma J."/>
        </authorList>
    </citation>
    <scope>NUCLEOTIDE SEQUENCE [LARGE SCALE GENOMIC DNA]</scope>
    <source>
        <strain evidence="10">CGMCC 1.12859</strain>
    </source>
</reference>
<feature type="transmembrane region" description="Helical" evidence="7">
    <location>
        <begin position="128"/>
        <end position="150"/>
    </location>
</feature>
<dbReference type="InterPro" id="IPR050189">
    <property type="entry name" value="MFS_Efflux_Transporters"/>
</dbReference>
<keyword evidence="5 7" id="KW-0472">Membrane</keyword>
<evidence type="ECO:0000256" key="5">
    <source>
        <dbReference type="ARBA" id="ARBA00023136"/>
    </source>
</evidence>
<feature type="transmembrane region" description="Helical" evidence="7">
    <location>
        <begin position="162"/>
        <end position="179"/>
    </location>
</feature>
<dbReference type="PANTHER" id="PTHR43124">
    <property type="entry name" value="PURINE EFFLUX PUMP PBUE"/>
    <property type="match status" value="1"/>
</dbReference>
<dbReference type="SUPFAM" id="SSF103473">
    <property type="entry name" value="MFS general substrate transporter"/>
    <property type="match status" value="1"/>
</dbReference>
<feature type="transmembrane region" description="Helical" evidence="7">
    <location>
        <begin position="278"/>
        <end position="301"/>
    </location>
</feature>
<evidence type="ECO:0000313" key="10">
    <source>
        <dbReference type="Proteomes" id="UP001596435"/>
    </source>
</evidence>
<feature type="domain" description="Major facilitator superfamily (MFS) profile" evidence="8">
    <location>
        <begin position="4"/>
        <end position="386"/>
    </location>
</feature>
<dbReference type="PROSITE" id="PS50850">
    <property type="entry name" value="MFS"/>
    <property type="match status" value="1"/>
</dbReference>
<feature type="transmembrane region" description="Helical" evidence="7">
    <location>
        <begin position="68"/>
        <end position="89"/>
    </location>
</feature>
<keyword evidence="3 7" id="KW-0812">Transmembrane</keyword>
<dbReference type="InterPro" id="IPR036259">
    <property type="entry name" value="MFS_trans_sf"/>
</dbReference>
<name>A0ABW2FMK5_9ACTN</name>
<evidence type="ECO:0000256" key="3">
    <source>
        <dbReference type="ARBA" id="ARBA00022692"/>
    </source>
</evidence>
<dbReference type="Gene3D" id="1.20.1250.20">
    <property type="entry name" value="MFS general substrate transporter like domains"/>
    <property type="match status" value="2"/>
</dbReference>
<dbReference type="Proteomes" id="UP001596435">
    <property type="component" value="Unassembled WGS sequence"/>
</dbReference>
<feature type="transmembrane region" description="Helical" evidence="7">
    <location>
        <begin position="363"/>
        <end position="381"/>
    </location>
</feature>
<proteinExistence type="predicted"/>
<evidence type="ECO:0000256" key="2">
    <source>
        <dbReference type="ARBA" id="ARBA00022475"/>
    </source>
</evidence>
<feature type="transmembrane region" description="Helical" evidence="7">
    <location>
        <begin position="208"/>
        <end position="226"/>
    </location>
</feature>
<gene>
    <name evidence="9" type="ORF">ACFQMG_02900</name>
</gene>
<comment type="subcellular location">
    <subcellularLocation>
        <location evidence="1">Cell membrane</location>
        <topology evidence="1">Multi-pass membrane protein</topology>
    </subcellularLocation>
</comment>
<feature type="transmembrane region" description="Helical" evidence="7">
    <location>
        <begin position="42"/>
        <end position="61"/>
    </location>
</feature>
<keyword evidence="4 7" id="KW-1133">Transmembrane helix</keyword>
<dbReference type="InterPro" id="IPR020846">
    <property type="entry name" value="MFS_dom"/>
</dbReference>
<feature type="transmembrane region" description="Helical" evidence="7">
    <location>
        <begin position="246"/>
        <end position="266"/>
    </location>
</feature>
<dbReference type="InterPro" id="IPR011701">
    <property type="entry name" value="MFS"/>
</dbReference>
<evidence type="ECO:0000313" key="9">
    <source>
        <dbReference type="EMBL" id="MFC7178509.1"/>
    </source>
</evidence>